<reference evidence="2 3" key="1">
    <citation type="submission" date="2022-12" db="EMBL/GenBank/DDBJ databases">
        <title>Chromosome-scale assembly of the Ensete ventricosum genome.</title>
        <authorList>
            <person name="Dussert Y."/>
            <person name="Stocks J."/>
            <person name="Wendawek A."/>
            <person name="Woldeyes F."/>
            <person name="Nichols R.A."/>
            <person name="Borrell J.S."/>
        </authorList>
    </citation>
    <scope>NUCLEOTIDE SEQUENCE [LARGE SCALE GENOMIC DNA]</scope>
    <source>
        <strain evidence="3">cv. Maze</strain>
        <tissue evidence="2">Seeds</tissue>
    </source>
</reference>
<name>A0AAV8PFN7_ENSVE</name>
<dbReference type="GO" id="GO:0005524">
    <property type="term" value="F:ATP binding"/>
    <property type="evidence" value="ECO:0007669"/>
    <property type="project" value="InterPro"/>
</dbReference>
<dbReference type="EMBL" id="JAQQAF010000006">
    <property type="protein sequence ID" value="KAJ8480076.1"/>
    <property type="molecule type" value="Genomic_DNA"/>
</dbReference>
<dbReference type="AlphaFoldDB" id="A0AAV8PFN7"/>
<dbReference type="SUPFAM" id="SSF56112">
    <property type="entry name" value="Protein kinase-like (PK-like)"/>
    <property type="match status" value="1"/>
</dbReference>
<proteinExistence type="predicted"/>
<evidence type="ECO:0000313" key="2">
    <source>
        <dbReference type="EMBL" id="KAJ8480076.1"/>
    </source>
</evidence>
<accession>A0AAV8PFN7</accession>
<dbReference type="Proteomes" id="UP001222027">
    <property type="component" value="Unassembled WGS sequence"/>
</dbReference>
<sequence>MVVAIKKLKLENFQGHKEWLCILFPQGLLNCYFFCSYVELTSGLRIHGKRQLGGATFHKTCSAVCLGNKNQSHNWSGEGSLILHDSEFQVIYRDAKASDILLDSEFNAKLSDLGLTKAGPTGDGTHVSTLVMGTQG</sequence>
<gene>
    <name evidence="2" type="ORF">OPV22_023803</name>
</gene>
<dbReference type="GO" id="GO:0004672">
    <property type="term" value="F:protein kinase activity"/>
    <property type="evidence" value="ECO:0007669"/>
    <property type="project" value="InterPro"/>
</dbReference>
<dbReference type="InterPro" id="IPR011009">
    <property type="entry name" value="Kinase-like_dom_sf"/>
</dbReference>
<evidence type="ECO:0000259" key="1">
    <source>
        <dbReference type="PROSITE" id="PS50011"/>
    </source>
</evidence>
<dbReference type="PANTHER" id="PTHR45621">
    <property type="entry name" value="OS01G0588500 PROTEIN-RELATED"/>
    <property type="match status" value="1"/>
</dbReference>
<dbReference type="Gene3D" id="1.10.510.10">
    <property type="entry name" value="Transferase(Phosphotransferase) domain 1"/>
    <property type="match status" value="1"/>
</dbReference>
<evidence type="ECO:0000313" key="3">
    <source>
        <dbReference type="Proteomes" id="UP001222027"/>
    </source>
</evidence>
<dbReference type="InterPro" id="IPR050823">
    <property type="entry name" value="Plant_Ser_Thr_Prot_Kinase"/>
</dbReference>
<organism evidence="2 3">
    <name type="scientific">Ensete ventricosum</name>
    <name type="common">Abyssinian banana</name>
    <name type="synonym">Musa ensete</name>
    <dbReference type="NCBI Taxonomy" id="4639"/>
    <lineage>
        <taxon>Eukaryota</taxon>
        <taxon>Viridiplantae</taxon>
        <taxon>Streptophyta</taxon>
        <taxon>Embryophyta</taxon>
        <taxon>Tracheophyta</taxon>
        <taxon>Spermatophyta</taxon>
        <taxon>Magnoliopsida</taxon>
        <taxon>Liliopsida</taxon>
        <taxon>Zingiberales</taxon>
        <taxon>Musaceae</taxon>
        <taxon>Ensete</taxon>
    </lineage>
</organism>
<dbReference type="InterPro" id="IPR000719">
    <property type="entry name" value="Prot_kinase_dom"/>
</dbReference>
<feature type="domain" description="Protein kinase" evidence="1">
    <location>
        <begin position="1"/>
        <end position="136"/>
    </location>
</feature>
<dbReference type="PROSITE" id="PS50011">
    <property type="entry name" value="PROTEIN_KINASE_DOM"/>
    <property type="match status" value="1"/>
</dbReference>
<keyword evidence="3" id="KW-1185">Reference proteome</keyword>
<protein>
    <recommendedName>
        <fullName evidence="1">Protein kinase domain-containing protein</fullName>
    </recommendedName>
</protein>
<comment type="caution">
    <text evidence="2">The sequence shown here is derived from an EMBL/GenBank/DDBJ whole genome shotgun (WGS) entry which is preliminary data.</text>
</comment>